<dbReference type="Gene3D" id="3.20.20.80">
    <property type="entry name" value="Glycosidases"/>
    <property type="match status" value="1"/>
</dbReference>
<dbReference type="SUPFAM" id="SSF51445">
    <property type="entry name" value="(Trans)glycosidases"/>
    <property type="match status" value="1"/>
</dbReference>
<comment type="similarity">
    <text evidence="1">Belongs to the glycosyl hydrolase 13 family.</text>
</comment>
<dbReference type="OrthoDB" id="18347at2157"/>
<dbReference type="Pfam" id="PF00128">
    <property type="entry name" value="Alpha-amylase"/>
    <property type="match status" value="1"/>
</dbReference>
<evidence type="ECO:0000259" key="4">
    <source>
        <dbReference type="SMART" id="SM00642"/>
    </source>
</evidence>
<dbReference type="PANTHER" id="PTHR10357">
    <property type="entry name" value="ALPHA-AMYLASE FAMILY MEMBER"/>
    <property type="match status" value="1"/>
</dbReference>
<dbReference type="RefSeq" id="WP_120101706.1">
    <property type="nucleotide sequence ID" value="NZ_QKNY01000005.1"/>
</dbReference>
<evidence type="ECO:0000256" key="3">
    <source>
        <dbReference type="ARBA" id="ARBA00023295"/>
    </source>
</evidence>
<name>A0A3A6PWZ7_9EURY</name>
<feature type="domain" description="Glycosyl hydrolase family 13 catalytic" evidence="4">
    <location>
        <begin position="23"/>
        <end position="435"/>
    </location>
</feature>
<dbReference type="Gene3D" id="2.60.40.1180">
    <property type="entry name" value="Golgi alpha-mannosidase II"/>
    <property type="match status" value="1"/>
</dbReference>
<dbReference type="InterPro" id="IPR017853">
    <property type="entry name" value="GH"/>
</dbReference>
<evidence type="ECO:0000313" key="5">
    <source>
        <dbReference type="EMBL" id="RJX44234.1"/>
    </source>
</evidence>
<dbReference type="SMART" id="SM00642">
    <property type="entry name" value="Aamy"/>
    <property type="match status" value="1"/>
</dbReference>
<keyword evidence="3" id="KW-0326">Glycosidase</keyword>
<dbReference type="InterPro" id="IPR045857">
    <property type="entry name" value="O16G_dom_2"/>
</dbReference>
<dbReference type="InterPro" id="IPR006047">
    <property type="entry name" value="GH13_cat_dom"/>
</dbReference>
<sequence length="590" mass="68944">MTASTTDEQLLDRAWWKESVIYQIYPRSFNDTNGDGIGDIPGIIEKLDYLDDLGVDIIWLNPVYESPNADNGYDIADYQSIMDEFGTMEDWEELLDGLHDRDIKLIMDLVVNHTSDEHEWFVNARDPDSDYHDYYIWKNGRTDVGGFTGHLGPEDEAPPNEWESFFGGPAWAYDEDVGKWYLHLFDEKQPDLNWENPDVRDEIFEMMEWWLDKGIDGFRMDVINLLSKPDSVTKHDPPLNSTEVWETFDGPRMQEFLDTMHDRVLEGRDVFALGEMMGRMDMETAIDYVGRDGPLSTLFHFDHVLLDHGGEIWETNEWTLNDLRDSFNRWQYGLAEDGWNSIYLSNHDQPRLVSRFGNDGEYREESAKLLATLIFTLRGTPYIFQGAEIGMTNYPFDSLDEFRDVETINPVRNALESGEIENFDDIKHGLRHNSRDNARTPMQWDDSEHAGFTDGEPWIGVNPNHDEINVEAARADEDSIWHYYRELMELRKDSDVSDVMVYGDYEVLINDHEEVWSYVRTLGDERLLVTLNFAEWEGHTWIPEYEVDFNPHDMEAELLLCNYGADERATDVDAEAFDLRPWEARIYRLK</sequence>
<dbReference type="NCBIfam" id="NF008183">
    <property type="entry name" value="PRK10933.1"/>
    <property type="match status" value="1"/>
</dbReference>
<comment type="caution">
    <text evidence="5">The sequence shown here is derived from an EMBL/GenBank/DDBJ whole genome shotgun (WGS) entry which is preliminary data.</text>
</comment>
<keyword evidence="6" id="KW-1185">Reference proteome</keyword>
<reference evidence="5 6" key="1">
    <citation type="submission" date="2018-06" db="EMBL/GenBank/DDBJ databases">
        <title>Halonotius sp. F13-13 a new haloarchaeeon isolated from a solar saltern from Isla Cristina, Huelva, Spain.</title>
        <authorList>
            <person name="Duran-Viseras A."/>
            <person name="Sanchez-Porro C."/>
            <person name="Ventosa A."/>
        </authorList>
    </citation>
    <scope>NUCLEOTIDE SEQUENCE [LARGE SCALE GENOMIC DNA]</scope>
    <source>
        <strain evidence="5 6">F13-13</strain>
    </source>
</reference>
<dbReference type="InterPro" id="IPR013780">
    <property type="entry name" value="Glyco_hydro_b"/>
</dbReference>
<keyword evidence="2 5" id="KW-0378">Hydrolase</keyword>
<dbReference type="AlphaFoldDB" id="A0A3A6PWZ7"/>
<evidence type="ECO:0000313" key="6">
    <source>
        <dbReference type="Proteomes" id="UP000276588"/>
    </source>
</evidence>
<dbReference type="PANTHER" id="PTHR10357:SF184">
    <property type="entry name" value="OLIGO-1,6-GLUCOSIDASE 1"/>
    <property type="match status" value="1"/>
</dbReference>
<protein>
    <submittedName>
        <fullName evidence="5">Glucohydrolase</fullName>
    </submittedName>
</protein>
<dbReference type="Gene3D" id="3.90.400.10">
    <property type="entry name" value="Oligo-1,6-glucosidase, Domain 2"/>
    <property type="match status" value="1"/>
</dbReference>
<dbReference type="GO" id="GO:0004556">
    <property type="term" value="F:alpha-amylase activity"/>
    <property type="evidence" value="ECO:0007669"/>
    <property type="project" value="TreeGrafter"/>
</dbReference>
<dbReference type="FunFam" id="2.60.40.1180:FF:000007">
    <property type="entry name" value="Sucrose isomerase"/>
    <property type="match status" value="1"/>
</dbReference>
<dbReference type="GO" id="GO:0009313">
    <property type="term" value="P:oligosaccharide catabolic process"/>
    <property type="evidence" value="ECO:0007669"/>
    <property type="project" value="TreeGrafter"/>
</dbReference>
<accession>A0A3A6PWZ7</accession>
<dbReference type="EMBL" id="QKNY01000005">
    <property type="protein sequence ID" value="RJX44234.1"/>
    <property type="molecule type" value="Genomic_DNA"/>
</dbReference>
<evidence type="ECO:0000256" key="2">
    <source>
        <dbReference type="ARBA" id="ARBA00022801"/>
    </source>
</evidence>
<dbReference type="SUPFAM" id="SSF51011">
    <property type="entry name" value="Glycosyl hydrolase domain"/>
    <property type="match status" value="1"/>
</dbReference>
<gene>
    <name evidence="5" type="ORF">DM826_03940</name>
</gene>
<dbReference type="FunFam" id="3.20.20.80:FF:000064">
    <property type="entry name" value="Oligo-1,6-glucosidase"/>
    <property type="match status" value="2"/>
</dbReference>
<organism evidence="5 6">
    <name type="scientific">Halonotius aquaticus</name>
    <dbReference type="NCBI Taxonomy" id="2216978"/>
    <lineage>
        <taxon>Archaea</taxon>
        <taxon>Methanobacteriati</taxon>
        <taxon>Methanobacteriota</taxon>
        <taxon>Stenosarchaea group</taxon>
        <taxon>Halobacteria</taxon>
        <taxon>Halobacteriales</taxon>
        <taxon>Haloferacaceae</taxon>
        <taxon>Halonotius</taxon>
    </lineage>
</organism>
<evidence type="ECO:0000256" key="1">
    <source>
        <dbReference type="ARBA" id="ARBA00008061"/>
    </source>
</evidence>
<dbReference type="Proteomes" id="UP000276588">
    <property type="component" value="Unassembled WGS sequence"/>
</dbReference>
<dbReference type="CDD" id="cd11333">
    <property type="entry name" value="AmyAc_SI_OligoGlu_DGase"/>
    <property type="match status" value="1"/>
</dbReference>
<proteinExistence type="inferred from homology"/>
<dbReference type="FunFam" id="3.90.400.10:FF:000002">
    <property type="entry name" value="Sucrose isomerase"/>
    <property type="match status" value="1"/>
</dbReference>